<organism evidence="4 5">
    <name type="scientific">Brevibacillus agri</name>
    <dbReference type="NCBI Taxonomy" id="51101"/>
    <lineage>
        <taxon>Bacteria</taxon>
        <taxon>Bacillati</taxon>
        <taxon>Bacillota</taxon>
        <taxon>Bacilli</taxon>
        <taxon>Bacillales</taxon>
        <taxon>Paenibacillaceae</taxon>
        <taxon>Brevibacillus</taxon>
    </lineage>
</organism>
<proteinExistence type="predicted"/>
<dbReference type="RefSeq" id="WP_005829114.1">
    <property type="nucleotide sequence ID" value="NZ_BJOD01000011.1"/>
</dbReference>
<dbReference type="InterPro" id="IPR025711">
    <property type="entry name" value="PepSY"/>
</dbReference>
<evidence type="ECO:0000313" key="5">
    <source>
        <dbReference type="Proteomes" id="UP000276178"/>
    </source>
</evidence>
<dbReference type="AlphaFoldDB" id="A0A3M8ALN9"/>
<sequence length="188" mass="21303">MKRNVIMIAAGAIVVGSLGASAMAKTYQHNPQPNQQPTSFNYLHVDDDVPFGWEKQIRITSEQAQKLALGVQPGVIKEWKLDRAGKTLVYKAEIFHNYREIDVYVDAVTGEVWRENDPVRKQKTVKITVEEAKKIALSKVNGSIKKIKLDEDDGYYIYEVEVRTGNRQEAEMDISATTGEILSMEWDD</sequence>
<comment type="caution">
    <text evidence="4">The sequence shown here is derived from an EMBL/GenBank/DDBJ whole genome shotgun (WGS) entry which is preliminary data.</text>
</comment>
<feature type="domain" description="PepSY" evidence="2">
    <location>
        <begin position="126"/>
        <end position="185"/>
    </location>
</feature>
<feature type="domain" description="PepSY" evidence="2">
    <location>
        <begin position="58"/>
        <end position="112"/>
    </location>
</feature>
<keyword evidence="1" id="KW-0732">Signal</keyword>
<dbReference type="OrthoDB" id="5361545at2"/>
<feature type="signal peptide" evidence="1">
    <location>
        <begin position="1"/>
        <end position="22"/>
    </location>
</feature>
<dbReference type="EMBL" id="BJOD01000011">
    <property type="protein sequence ID" value="GED25135.1"/>
    <property type="molecule type" value="Genomic_DNA"/>
</dbReference>
<reference evidence="3 6" key="2">
    <citation type="submission" date="2019-06" db="EMBL/GenBank/DDBJ databases">
        <title>Whole genome shotgun sequence of Brevibacillus agri NBRC 15538.</title>
        <authorList>
            <person name="Hosoyama A."/>
            <person name="Uohara A."/>
            <person name="Ohji S."/>
            <person name="Ichikawa N."/>
        </authorList>
    </citation>
    <scope>NUCLEOTIDE SEQUENCE [LARGE SCALE GENOMIC DNA]</scope>
    <source>
        <strain evidence="3 6">NBRC 15538</strain>
    </source>
</reference>
<reference evidence="4 5" key="1">
    <citation type="submission" date="2018-10" db="EMBL/GenBank/DDBJ databases">
        <title>Phylogenomics of Brevibacillus.</title>
        <authorList>
            <person name="Dunlap C."/>
        </authorList>
    </citation>
    <scope>NUCLEOTIDE SEQUENCE [LARGE SCALE GENOMIC DNA]</scope>
    <source>
        <strain evidence="4 5">NRRL NRS 1219</strain>
    </source>
</reference>
<protein>
    <recommendedName>
        <fullName evidence="2">PepSY domain-containing protein</fullName>
    </recommendedName>
</protein>
<accession>A0A3M8ALN9</accession>
<dbReference type="Proteomes" id="UP000317180">
    <property type="component" value="Unassembled WGS sequence"/>
</dbReference>
<dbReference type="Pfam" id="PF03413">
    <property type="entry name" value="PepSY"/>
    <property type="match status" value="2"/>
</dbReference>
<dbReference type="EMBL" id="RHHN01000057">
    <property type="protein sequence ID" value="RNB52122.1"/>
    <property type="molecule type" value="Genomic_DNA"/>
</dbReference>
<dbReference type="Gene3D" id="3.10.450.40">
    <property type="match status" value="2"/>
</dbReference>
<feature type="chain" id="PRO_5018167353" description="PepSY domain-containing protein" evidence="1">
    <location>
        <begin position="23"/>
        <end position="188"/>
    </location>
</feature>
<evidence type="ECO:0000313" key="6">
    <source>
        <dbReference type="Proteomes" id="UP000317180"/>
    </source>
</evidence>
<dbReference type="GeneID" id="82810864"/>
<evidence type="ECO:0000259" key="2">
    <source>
        <dbReference type="Pfam" id="PF03413"/>
    </source>
</evidence>
<keyword evidence="6" id="KW-1185">Reference proteome</keyword>
<evidence type="ECO:0000256" key="1">
    <source>
        <dbReference type="SAM" id="SignalP"/>
    </source>
</evidence>
<evidence type="ECO:0000313" key="4">
    <source>
        <dbReference type="EMBL" id="RNB52122.1"/>
    </source>
</evidence>
<evidence type="ECO:0000313" key="3">
    <source>
        <dbReference type="EMBL" id="GED25135.1"/>
    </source>
</evidence>
<gene>
    <name evidence="3" type="primary">ykoJ</name>
    <name evidence="3" type="ORF">BAG01nite_12370</name>
    <name evidence="4" type="ORF">EB820_19050</name>
</gene>
<dbReference type="Proteomes" id="UP000276178">
    <property type="component" value="Unassembled WGS sequence"/>
</dbReference>
<name>A0A3M8ALN9_9BACL</name>